<dbReference type="InterPro" id="IPR008995">
    <property type="entry name" value="Mo/tungstate-bd_C_term_dom"/>
</dbReference>
<dbReference type="Gene3D" id="2.40.50.100">
    <property type="match status" value="1"/>
</dbReference>
<dbReference type="SUPFAM" id="SSF52540">
    <property type="entry name" value="P-loop containing nucleoside triphosphate hydrolases"/>
    <property type="match status" value="1"/>
</dbReference>
<keyword evidence="1" id="KW-0813">Transport</keyword>
<evidence type="ECO:0000313" key="9">
    <source>
        <dbReference type="Proteomes" id="UP000230956"/>
    </source>
</evidence>
<dbReference type="RefSeq" id="WP_286677676.1">
    <property type="nucleotide sequence ID" value="NZ_MNXI01000023.1"/>
</dbReference>
<dbReference type="GO" id="GO:0005524">
    <property type="term" value="F:ATP binding"/>
    <property type="evidence" value="ECO:0007669"/>
    <property type="project" value="UniProtKB-KW"/>
</dbReference>
<feature type="domain" description="ABC transporter" evidence="6">
    <location>
        <begin position="5"/>
        <end position="235"/>
    </location>
</feature>
<dbReference type="Gene3D" id="3.40.50.300">
    <property type="entry name" value="P-loop containing nucleotide triphosphate hydrolases"/>
    <property type="match status" value="1"/>
</dbReference>
<evidence type="ECO:0000256" key="4">
    <source>
        <dbReference type="ARBA" id="ARBA00022840"/>
    </source>
</evidence>
<dbReference type="GO" id="GO:0016887">
    <property type="term" value="F:ATP hydrolysis activity"/>
    <property type="evidence" value="ECO:0007669"/>
    <property type="project" value="InterPro"/>
</dbReference>
<evidence type="ECO:0000313" key="8">
    <source>
        <dbReference type="EMBL" id="PIZ41685.1"/>
    </source>
</evidence>
<dbReference type="AlphaFoldDB" id="A0A2M7TAN5"/>
<dbReference type="InterPro" id="IPR003593">
    <property type="entry name" value="AAA+_ATPase"/>
</dbReference>
<dbReference type="PROSITE" id="PS50893">
    <property type="entry name" value="ABC_TRANSPORTER_2"/>
    <property type="match status" value="1"/>
</dbReference>
<dbReference type="InterPro" id="IPR004606">
    <property type="entry name" value="Mop_domain"/>
</dbReference>
<dbReference type="GO" id="GO:0015689">
    <property type="term" value="P:molybdate ion transport"/>
    <property type="evidence" value="ECO:0007669"/>
    <property type="project" value="InterPro"/>
</dbReference>
<dbReference type="InterPro" id="IPR003439">
    <property type="entry name" value="ABC_transporter-like_ATP-bd"/>
</dbReference>
<evidence type="ECO:0000256" key="1">
    <source>
        <dbReference type="ARBA" id="ARBA00022448"/>
    </source>
</evidence>
<comment type="caution">
    <text evidence="8">The sequence shown here is derived from an EMBL/GenBank/DDBJ whole genome shotgun (WGS) entry which is preliminary data.</text>
</comment>
<name>A0A2M7TAN5_9ACTN</name>
<dbReference type="InterPro" id="IPR005116">
    <property type="entry name" value="Transp-assoc_OB_typ1"/>
</dbReference>
<protein>
    <submittedName>
        <fullName evidence="8">ABC transporter ATP-binding protein</fullName>
    </submittedName>
</protein>
<keyword evidence="3" id="KW-0547">Nucleotide-binding</keyword>
<sequence>MAPYLVIKDLVMHYGTTTVLDIKELTVNQGEVLAVIGPNGSGKSTLLRLIAHLEKRSNGSIEFVAGEKPEGELDIRRRLAFVFQESLLFSGTVFDNIAYGLKVRKTGRSEIEQKVLAIAETLGIAHLLTRSAQSLSGGEAQRSSLARALVLEPELLLLDEPMASLDPPTRESFLVDLYEILEKLNTTVIYVTHELTEAMILADRCAFIDAGVIQQIGSPREVTASPATRGIADFVGVRNILKGRTVARANGLVRIKVNGAEVEAIGPDNPSDKVWVLIRPENVTITLAKTGTGSGVRNHFSGTVTTILDLGVFYRAILDCGFPLVAFITKRSVEDMGLTVGQKVWASFKATGVHIISREGEHG</sequence>
<dbReference type="Proteomes" id="UP000230956">
    <property type="component" value="Unassembled WGS sequence"/>
</dbReference>
<keyword evidence="4 8" id="KW-0067">ATP-binding</keyword>
<dbReference type="PANTHER" id="PTHR42781:SF4">
    <property type="entry name" value="SPERMIDINE_PUTRESCINE IMPORT ATP-BINDING PROTEIN POTA"/>
    <property type="match status" value="1"/>
</dbReference>
<dbReference type="SMART" id="SM00382">
    <property type="entry name" value="AAA"/>
    <property type="match status" value="1"/>
</dbReference>
<dbReference type="PROSITE" id="PS51866">
    <property type="entry name" value="MOP"/>
    <property type="match status" value="1"/>
</dbReference>
<reference evidence="9" key="1">
    <citation type="submission" date="2017-09" db="EMBL/GenBank/DDBJ databases">
        <title>Depth-based differentiation of microbial function through sediment-hosted aquifers and enrichment of novel symbionts in the deep terrestrial subsurface.</title>
        <authorList>
            <person name="Probst A.J."/>
            <person name="Ladd B."/>
            <person name="Jarett J.K."/>
            <person name="Geller-Mcgrath D.E."/>
            <person name="Sieber C.M.K."/>
            <person name="Emerson J.B."/>
            <person name="Anantharaman K."/>
            <person name="Thomas B.C."/>
            <person name="Malmstrom R."/>
            <person name="Stieglmeier M."/>
            <person name="Klingl A."/>
            <person name="Woyke T."/>
            <person name="Ryan C.M."/>
            <person name="Banfield J.F."/>
        </authorList>
    </citation>
    <scope>NUCLEOTIDE SEQUENCE [LARGE SCALE GENOMIC DNA]</scope>
</reference>
<evidence type="ECO:0000256" key="2">
    <source>
        <dbReference type="ARBA" id="ARBA00022505"/>
    </source>
</evidence>
<evidence type="ECO:0000259" key="6">
    <source>
        <dbReference type="PROSITE" id="PS50893"/>
    </source>
</evidence>
<dbReference type="EMBL" id="PFNG01000046">
    <property type="protein sequence ID" value="PIZ41685.1"/>
    <property type="molecule type" value="Genomic_DNA"/>
</dbReference>
<organism evidence="8 9">
    <name type="scientific">Candidatus Aquicultor secundus</name>
    <dbReference type="NCBI Taxonomy" id="1973895"/>
    <lineage>
        <taxon>Bacteria</taxon>
        <taxon>Bacillati</taxon>
        <taxon>Actinomycetota</taxon>
        <taxon>Candidatus Aquicultoria</taxon>
        <taxon>Candidatus Aquicultorales</taxon>
        <taxon>Candidatus Aquicultoraceae</taxon>
        <taxon>Candidatus Aquicultor</taxon>
    </lineage>
</organism>
<dbReference type="InterPro" id="IPR050093">
    <property type="entry name" value="ABC_SmlMolc_Importer"/>
</dbReference>
<dbReference type="PANTHER" id="PTHR42781">
    <property type="entry name" value="SPERMIDINE/PUTRESCINE IMPORT ATP-BINDING PROTEIN POTA"/>
    <property type="match status" value="1"/>
</dbReference>
<dbReference type="InterPro" id="IPR027417">
    <property type="entry name" value="P-loop_NTPase"/>
</dbReference>
<keyword evidence="2 5" id="KW-0500">Molybdenum</keyword>
<evidence type="ECO:0000259" key="7">
    <source>
        <dbReference type="PROSITE" id="PS51866"/>
    </source>
</evidence>
<evidence type="ECO:0000256" key="5">
    <source>
        <dbReference type="PROSITE-ProRule" id="PRU01213"/>
    </source>
</evidence>
<dbReference type="SUPFAM" id="SSF50331">
    <property type="entry name" value="MOP-like"/>
    <property type="match status" value="1"/>
</dbReference>
<accession>A0A2M7TAN5</accession>
<gene>
    <name evidence="8" type="ORF">COY37_01955</name>
</gene>
<proteinExistence type="predicted"/>
<dbReference type="Pfam" id="PF00005">
    <property type="entry name" value="ABC_tran"/>
    <property type="match status" value="1"/>
</dbReference>
<evidence type="ECO:0000256" key="3">
    <source>
        <dbReference type="ARBA" id="ARBA00022741"/>
    </source>
</evidence>
<dbReference type="Pfam" id="PF03459">
    <property type="entry name" value="TOBE"/>
    <property type="match status" value="1"/>
</dbReference>
<feature type="domain" description="Mop" evidence="7">
    <location>
        <begin position="293"/>
        <end position="357"/>
    </location>
</feature>